<dbReference type="AlphaFoldDB" id="A0AAD5Q4U2"/>
<keyword evidence="4" id="KW-0238">DNA-binding</keyword>
<evidence type="ECO:0000256" key="4">
    <source>
        <dbReference type="ARBA" id="ARBA00023125"/>
    </source>
</evidence>
<evidence type="ECO:0000259" key="8">
    <source>
        <dbReference type="Pfam" id="PF03834"/>
    </source>
</evidence>
<dbReference type="SUPFAM" id="SSF52980">
    <property type="entry name" value="Restriction endonuclease-like"/>
    <property type="match status" value="1"/>
</dbReference>
<dbReference type="GO" id="GO:0070522">
    <property type="term" value="C:ERCC4-ERCC1 complex"/>
    <property type="evidence" value="ECO:0007669"/>
    <property type="project" value="TreeGrafter"/>
</dbReference>
<dbReference type="Proteomes" id="UP001209570">
    <property type="component" value="Unassembled WGS sequence"/>
</dbReference>
<dbReference type="InterPro" id="IPR011335">
    <property type="entry name" value="Restrct_endonuc-II-like"/>
</dbReference>
<dbReference type="InterPro" id="IPR047260">
    <property type="entry name" value="ERCC1-like_central_dom"/>
</dbReference>
<dbReference type="InterPro" id="IPR010994">
    <property type="entry name" value="RuvA_2-like"/>
</dbReference>
<organism evidence="9 10">
    <name type="scientific">Pythium insidiosum</name>
    <name type="common">Pythiosis disease agent</name>
    <dbReference type="NCBI Taxonomy" id="114742"/>
    <lineage>
        <taxon>Eukaryota</taxon>
        <taxon>Sar</taxon>
        <taxon>Stramenopiles</taxon>
        <taxon>Oomycota</taxon>
        <taxon>Peronosporomycetes</taxon>
        <taxon>Pythiales</taxon>
        <taxon>Pythiaceae</taxon>
        <taxon>Pythium</taxon>
    </lineage>
</organism>
<dbReference type="FunFam" id="3.40.50.10130:FF:000001">
    <property type="entry name" value="DNA excision repair protein ERCC-1"/>
    <property type="match status" value="1"/>
</dbReference>
<dbReference type="EMBL" id="JAKCXM010001361">
    <property type="protein sequence ID" value="KAJ0391040.1"/>
    <property type="molecule type" value="Genomic_DNA"/>
</dbReference>
<evidence type="ECO:0000256" key="7">
    <source>
        <dbReference type="ARBA" id="ARBA00071993"/>
    </source>
</evidence>
<dbReference type="Gene3D" id="3.40.50.10130">
    <property type="match status" value="1"/>
</dbReference>
<dbReference type="FunFam" id="1.10.150.20:FF:000017">
    <property type="entry name" value="DNA excision repair protein ERCC-1"/>
    <property type="match status" value="1"/>
</dbReference>
<evidence type="ECO:0000313" key="10">
    <source>
        <dbReference type="Proteomes" id="UP001209570"/>
    </source>
</evidence>
<dbReference type="PANTHER" id="PTHR12749:SF0">
    <property type="entry name" value="DNA EXCISION REPAIR PROTEIN ERCC-1"/>
    <property type="match status" value="1"/>
</dbReference>
<comment type="similarity">
    <text evidence="2">Belongs to the ERCC1/RAD10/SWI10 family.</text>
</comment>
<dbReference type="GO" id="GO:0006289">
    <property type="term" value="P:nucleotide-excision repair"/>
    <property type="evidence" value="ECO:0007669"/>
    <property type="project" value="UniProtKB-ARBA"/>
</dbReference>
<keyword evidence="5" id="KW-0234">DNA repair</keyword>
<gene>
    <name evidence="9" type="ORF">P43SY_012014</name>
</gene>
<dbReference type="SUPFAM" id="SSF47781">
    <property type="entry name" value="RuvA domain 2-like"/>
    <property type="match status" value="1"/>
</dbReference>
<dbReference type="InterPro" id="IPR004579">
    <property type="entry name" value="ERCC1/RAD10/SWI10"/>
</dbReference>
<evidence type="ECO:0000256" key="1">
    <source>
        <dbReference type="ARBA" id="ARBA00004123"/>
    </source>
</evidence>
<evidence type="ECO:0000256" key="5">
    <source>
        <dbReference type="ARBA" id="ARBA00023204"/>
    </source>
</evidence>
<comment type="subcellular location">
    <subcellularLocation>
        <location evidence="1">Nucleus</location>
    </subcellularLocation>
</comment>
<keyword evidence="10" id="KW-1185">Reference proteome</keyword>
<dbReference type="PANTHER" id="PTHR12749">
    <property type="entry name" value="EXCISION REPAIR CROSS-COMPLEMENTING 1 ERCC1"/>
    <property type="match status" value="1"/>
</dbReference>
<dbReference type="GO" id="GO:0003697">
    <property type="term" value="F:single-stranded DNA binding"/>
    <property type="evidence" value="ECO:0007669"/>
    <property type="project" value="TreeGrafter"/>
</dbReference>
<dbReference type="Gene3D" id="1.10.150.20">
    <property type="entry name" value="5' to 3' exonuclease, C-terminal subdomain"/>
    <property type="match status" value="1"/>
</dbReference>
<evidence type="ECO:0000313" key="9">
    <source>
        <dbReference type="EMBL" id="KAJ0391040.1"/>
    </source>
</evidence>
<keyword evidence="6" id="KW-0539">Nucleus</keyword>
<proteinExistence type="inferred from homology"/>
<evidence type="ECO:0000256" key="2">
    <source>
        <dbReference type="ARBA" id="ARBA00008283"/>
    </source>
</evidence>
<dbReference type="GO" id="GO:0006312">
    <property type="term" value="P:mitotic recombination"/>
    <property type="evidence" value="ECO:0007669"/>
    <property type="project" value="TreeGrafter"/>
</dbReference>
<dbReference type="GO" id="GO:0070914">
    <property type="term" value="P:UV-damage excision repair"/>
    <property type="evidence" value="ECO:0007669"/>
    <property type="project" value="TreeGrafter"/>
</dbReference>
<evidence type="ECO:0000256" key="6">
    <source>
        <dbReference type="ARBA" id="ARBA00023242"/>
    </source>
</evidence>
<protein>
    <recommendedName>
        <fullName evidence="7">DNA excision repair protein ERCC-1</fullName>
    </recommendedName>
</protein>
<sequence length="302" mass="32802">MDPSDATKDATEAAAAAAAAPRSLFDSRTLSRGNDSGDGRDGDDVDLSARYLTHSALTFNEAFAAIRETASYTNPPAIAAEPLAIAPAASASSARDAAMVVWVNRCQTGNPLLKAVKNVSLEFRDGLVPDYVVNASCCVLFLSVRYHLLHGRYLEERMERVRKDDAAQYKSKVVLCLVDVEDNEAALREINRLALLSQFTLLLSWSWLEAARYLETLKAYENKAATLIKEKVDADFVAQANDVLTTVRSVNKTDVVTLLSTFGSVQGVFSASLEELSLCPGVGAKKVRQLVETFNEPFTKAS</sequence>
<evidence type="ECO:0000256" key="3">
    <source>
        <dbReference type="ARBA" id="ARBA00022763"/>
    </source>
</evidence>
<dbReference type="NCBIfam" id="TIGR00597">
    <property type="entry name" value="rad10"/>
    <property type="match status" value="1"/>
</dbReference>
<accession>A0AAD5Q4U2</accession>
<dbReference type="GO" id="GO:0003684">
    <property type="term" value="F:damaged DNA binding"/>
    <property type="evidence" value="ECO:0007669"/>
    <property type="project" value="InterPro"/>
</dbReference>
<dbReference type="Pfam" id="PF03834">
    <property type="entry name" value="Rad10"/>
    <property type="match status" value="1"/>
</dbReference>
<reference evidence="9" key="1">
    <citation type="submission" date="2021-12" db="EMBL/GenBank/DDBJ databases">
        <title>Prjna785345.</title>
        <authorList>
            <person name="Rujirawat T."/>
            <person name="Krajaejun T."/>
        </authorList>
    </citation>
    <scope>NUCLEOTIDE SEQUENCE</scope>
    <source>
        <strain evidence="9">Pi057C3</strain>
    </source>
</reference>
<feature type="domain" description="ERCC1-like central" evidence="8">
    <location>
        <begin position="101"/>
        <end position="218"/>
    </location>
</feature>
<keyword evidence="3" id="KW-0227">DNA damage</keyword>
<dbReference type="GO" id="GO:0000110">
    <property type="term" value="C:nucleotide-excision repair factor 1 complex"/>
    <property type="evidence" value="ECO:0007669"/>
    <property type="project" value="TreeGrafter"/>
</dbReference>
<dbReference type="Pfam" id="PF14520">
    <property type="entry name" value="HHH_5"/>
    <property type="match status" value="1"/>
</dbReference>
<dbReference type="GO" id="GO:0006302">
    <property type="term" value="P:double-strand break repair"/>
    <property type="evidence" value="ECO:0007669"/>
    <property type="project" value="UniProtKB-ARBA"/>
</dbReference>
<comment type="caution">
    <text evidence="9">The sequence shown here is derived from an EMBL/GenBank/DDBJ whole genome shotgun (WGS) entry which is preliminary data.</text>
</comment>
<dbReference type="CDD" id="cd22325">
    <property type="entry name" value="ERCC1_C-like"/>
    <property type="match status" value="1"/>
</dbReference>
<name>A0AAD5Q4U2_PYTIN</name>